<evidence type="ECO:0000313" key="3">
    <source>
        <dbReference type="EMBL" id="MFC5946039.1"/>
    </source>
</evidence>
<proteinExistence type="predicted"/>
<gene>
    <name evidence="3" type="ORF">ACFPZ4_31840</name>
</gene>
<dbReference type="EMBL" id="JBHSQQ010000472">
    <property type="protein sequence ID" value="MFC5946039.1"/>
    <property type="molecule type" value="Genomic_DNA"/>
</dbReference>
<evidence type="ECO:0000259" key="2">
    <source>
        <dbReference type="SMART" id="SM00822"/>
    </source>
</evidence>
<evidence type="ECO:0000313" key="4">
    <source>
        <dbReference type="Proteomes" id="UP001596207"/>
    </source>
</evidence>
<dbReference type="SUPFAM" id="SSF51735">
    <property type="entry name" value="NAD(P)-binding Rossmann-fold domains"/>
    <property type="match status" value="1"/>
</dbReference>
<reference evidence="4" key="1">
    <citation type="journal article" date="2019" name="Int. J. Syst. Evol. Microbiol.">
        <title>The Global Catalogue of Microorganisms (GCM) 10K type strain sequencing project: providing services to taxonomists for standard genome sequencing and annotation.</title>
        <authorList>
            <consortium name="The Broad Institute Genomics Platform"/>
            <consortium name="The Broad Institute Genome Sequencing Center for Infectious Disease"/>
            <person name="Wu L."/>
            <person name="Ma J."/>
        </authorList>
    </citation>
    <scope>NUCLEOTIDE SEQUENCE [LARGE SCALE GENOMIC DNA]</scope>
    <source>
        <strain evidence="4">CGMCC 4.7173</strain>
    </source>
</reference>
<keyword evidence="4" id="KW-1185">Reference proteome</keyword>
<dbReference type="Pfam" id="PF08659">
    <property type="entry name" value="KR"/>
    <property type="match status" value="1"/>
</dbReference>
<dbReference type="InterPro" id="IPR050091">
    <property type="entry name" value="PKS_NRPS_Biosynth_Enz"/>
</dbReference>
<dbReference type="InterPro" id="IPR036291">
    <property type="entry name" value="NAD(P)-bd_dom_sf"/>
</dbReference>
<dbReference type="RefSeq" id="WP_377538892.1">
    <property type="nucleotide sequence ID" value="NZ_JBHSQQ010000472.1"/>
</dbReference>
<dbReference type="Proteomes" id="UP001596207">
    <property type="component" value="Unassembled WGS sequence"/>
</dbReference>
<sequence length="179" mass="17846">MVTGIDADRLARVLAPKVDAAWHLHEATAGLDLDLFVMFSSIAGVLGSPGQGAYAAANHFLDALAAHRRARGLTAHSLAWGMWDTDGMAATLSAADRSRVTRSGLGLISGPVGVALFDAAVATDAAALVAAGVDVPALHRAATARDVPTVLRALVGTATTAGTSAGASVATAASNRAGP</sequence>
<dbReference type="InterPro" id="IPR013968">
    <property type="entry name" value="PKS_KR"/>
</dbReference>
<dbReference type="InterPro" id="IPR057326">
    <property type="entry name" value="KR_dom"/>
</dbReference>
<accession>A0ABW1I156</accession>
<comment type="caution">
    <text evidence="3">The sequence shown here is derived from an EMBL/GenBank/DDBJ whole genome shotgun (WGS) entry which is preliminary data.</text>
</comment>
<dbReference type="SMART" id="SM00822">
    <property type="entry name" value="PKS_KR"/>
    <property type="match status" value="1"/>
</dbReference>
<evidence type="ECO:0000256" key="1">
    <source>
        <dbReference type="ARBA" id="ARBA00022679"/>
    </source>
</evidence>
<protein>
    <submittedName>
        <fullName evidence="3">KR domain-containing protein</fullName>
    </submittedName>
</protein>
<dbReference type="PANTHER" id="PTHR43775:SF51">
    <property type="entry name" value="INACTIVE PHENOLPHTHIOCEROL SYNTHESIS POLYKETIDE SYNTHASE TYPE I PKS1-RELATED"/>
    <property type="match status" value="1"/>
</dbReference>
<keyword evidence="1" id="KW-0808">Transferase</keyword>
<dbReference type="PANTHER" id="PTHR43775">
    <property type="entry name" value="FATTY ACID SYNTHASE"/>
    <property type="match status" value="1"/>
</dbReference>
<feature type="non-terminal residue" evidence="3">
    <location>
        <position position="179"/>
    </location>
</feature>
<organism evidence="3 4">
    <name type="scientific">Micromonospora harpali</name>
    <dbReference type="NCBI Taxonomy" id="1490225"/>
    <lineage>
        <taxon>Bacteria</taxon>
        <taxon>Bacillati</taxon>
        <taxon>Actinomycetota</taxon>
        <taxon>Actinomycetes</taxon>
        <taxon>Micromonosporales</taxon>
        <taxon>Micromonosporaceae</taxon>
        <taxon>Micromonospora</taxon>
    </lineage>
</organism>
<name>A0ABW1I156_9ACTN</name>
<feature type="domain" description="Ketoreductase" evidence="2">
    <location>
        <begin position="2"/>
        <end position="86"/>
    </location>
</feature>
<dbReference type="Gene3D" id="3.40.50.720">
    <property type="entry name" value="NAD(P)-binding Rossmann-like Domain"/>
    <property type="match status" value="1"/>
</dbReference>